<keyword evidence="1" id="KW-0472">Membrane</keyword>
<keyword evidence="1" id="KW-0812">Transmembrane</keyword>
<evidence type="ECO:0000313" key="2">
    <source>
        <dbReference type="EMBL" id="CAC5380201.1"/>
    </source>
</evidence>
<sequence length="261" mass="29713">MYTSSKKKTSICFFELNIIIKDNRFLSYVTFNSNRLIPSDIPPDETTLNRNIIALPVGTTVVMCISIGIVLHIKHKGATRKNVSVMKYYDIVNFNCSFSGTEDELASDTQGESVENRLYQSDEFQNPNTRRQEHEVENLIASSSHDYQLYQMQIENRNNAKDSGQSALSNNEHEHTVGYIPQITESDLNYSEIVFEERQSSSPLVIHGIDERTIYSDIVVGAQLSNQLPNNDSSSESEDDFIYVDGIENYTERRKMNASLK</sequence>
<evidence type="ECO:0000256" key="1">
    <source>
        <dbReference type="SAM" id="Phobius"/>
    </source>
</evidence>
<dbReference type="AlphaFoldDB" id="A0A6J8B9P9"/>
<dbReference type="Proteomes" id="UP000507470">
    <property type="component" value="Unassembled WGS sequence"/>
</dbReference>
<protein>
    <submittedName>
        <fullName evidence="2">Uncharacterized protein</fullName>
    </submittedName>
</protein>
<evidence type="ECO:0000313" key="3">
    <source>
        <dbReference type="Proteomes" id="UP000507470"/>
    </source>
</evidence>
<keyword evidence="3" id="KW-1185">Reference proteome</keyword>
<gene>
    <name evidence="2" type="ORF">MCOR_16177</name>
</gene>
<dbReference type="EMBL" id="CACVKT020002843">
    <property type="protein sequence ID" value="CAC5380201.1"/>
    <property type="molecule type" value="Genomic_DNA"/>
</dbReference>
<accession>A0A6J8B9P9</accession>
<feature type="transmembrane region" description="Helical" evidence="1">
    <location>
        <begin position="52"/>
        <end position="73"/>
    </location>
</feature>
<proteinExistence type="predicted"/>
<reference evidence="2 3" key="1">
    <citation type="submission" date="2020-06" db="EMBL/GenBank/DDBJ databases">
        <authorList>
            <person name="Li R."/>
            <person name="Bekaert M."/>
        </authorList>
    </citation>
    <scope>NUCLEOTIDE SEQUENCE [LARGE SCALE GENOMIC DNA]</scope>
    <source>
        <strain evidence="3">wild</strain>
    </source>
</reference>
<organism evidence="2 3">
    <name type="scientific">Mytilus coruscus</name>
    <name type="common">Sea mussel</name>
    <dbReference type="NCBI Taxonomy" id="42192"/>
    <lineage>
        <taxon>Eukaryota</taxon>
        <taxon>Metazoa</taxon>
        <taxon>Spiralia</taxon>
        <taxon>Lophotrochozoa</taxon>
        <taxon>Mollusca</taxon>
        <taxon>Bivalvia</taxon>
        <taxon>Autobranchia</taxon>
        <taxon>Pteriomorphia</taxon>
        <taxon>Mytilida</taxon>
        <taxon>Mytiloidea</taxon>
        <taxon>Mytilidae</taxon>
        <taxon>Mytilinae</taxon>
        <taxon>Mytilus</taxon>
    </lineage>
</organism>
<keyword evidence="1" id="KW-1133">Transmembrane helix</keyword>
<name>A0A6J8B9P9_MYTCO</name>